<evidence type="ECO:0000256" key="2">
    <source>
        <dbReference type="SAM" id="SignalP"/>
    </source>
</evidence>
<evidence type="ECO:0000313" key="3">
    <source>
        <dbReference type="EMBL" id="CAF2789910.1"/>
    </source>
</evidence>
<evidence type="ECO:0000313" key="4">
    <source>
        <dbReference type="Proteomes" id="UP000675881"/>
    </source>
</evidence>
<evidence type="ECO:0000256" key="1">
    <source>
        <dbReference type="SAM" id="MobiDB-lite"/>
    </source>
</evidence>
<feature type="chain" id="PRO_5043467484" evidence="2">
    <location>
        <begin position="24"/>
        <end position="330"/>
    </location>
</feature>
<gene>
    <name evidence="3" type="ORF">LSAA_2536</name>
</gene>
<accession>A0A7R8CDW6</accession>
<proteinExistence type="predicted"/>
<feature type="compositionally biased region" description="Pro residues" evidence="1">
    <location>
        <begin position="122"/>
        <end position="131"/>
    </location>
</feature>
<dbReference type="Proteomes" id="UP000675881">
    <property type="component" value="Chromosome 10"/>
</dbReference>
<dbReference type="AlphaFoldDB" id="A0A7R8CDW6"/>
<organism evidence="3 4">
    <name type="scientific">Lepeophtheirus salmonis</name>
    <name type="common">Salmon louse</name>
    <name type="synonym">Caligus salmonis</name>
    <dbReference type="NCBI Taxonomy" id="72036"/>
    <lineage>
        <taxon>Eukaryota</taxon>
        <taxon>Metazoa</taxon>
        <taxon>Ecdysozoa</taxon>
        <taxon>Arthropoda</taxon>
        <taxon>Crustacea</taxon>
        <taxon>Multicrustacea</taxon>
        <taxon>Hexanauplia</taxon>
        <taxon>Copepoda</taxon>
        <taxon>Siphonostomatoida</taxon>
        <taxon>Caligidae</taxon>
        <taxon>Lepeophtheirus</taxon>
    </lineage>
</organism>
<dbReference type="OrthoDB" id="6436078at2759"/>
<name>A0A7R8CDW6_LEPSM</name>
<feature type="region of interest" description="Disordered" evidence="1">
    <location>
        <begin position="42"/>
        <end position="71"/>
    </location>
</feature>
<dbReference type="InterPro" id="IPR000618">
    <property type="entry name" value="Insect_cuticle"/>
</dbReference>
<feature type="compositionally biased region" description="Basic residues" evidence="1">
    <location>
        <begin position="60"/>
        <end position="71"/>
    </location>
</feature>
<dbReference type="Pfam" id="PF00379">
    <property type="entry name" value="Chitin_bind_4"/>
    <property type="match status" value="1"/>
</dbReference>
<dbReference type="GO" id="GO:0042302">
    <property type="term" value="F:structural constituent of cuticle"/>
    <property type="evidence" value="ECO:0007669"/>
    <property type="project" value="UniProtKB-UniRule"/>
</dbReference>
<sequence length="330" mass="38374">MSKATLYLALLLFALVALSSVSAQRRNYPEGKGYRRGETAIFKNRKGPGNNGRFFDPRKPRPFKPQKKRKTIQICHVKTYMNKDEKIMKETEKNKNMTSPFLDRQFRLPNNNKQTKQEYDLIPPPPPPPPTQRVEPSQVFNSEKNQEEIRIIEELNRPRRQPNTPVEINTEQRINPVIRNIPEETEYQPSSSSNTIREVAQNRDSYYIPSSPSVPYEENNYAPPEQRDLESAVFGQADNYQAKNEKAEVFQTEDRLEFQIHGHEGPDSYRYGYDTGNGYNRQFRYEEKDKNGLVNGRYGYFDPYGKLHVVNYISHPEHGYKASGDGVPTF</sequence>
<dbReference type="PROSITE" id="PS51155">
    <property type="entry name" value="CHIT_BIND_RR_2"/>
    <property type="match status" value="1"/>
</dbReference>
<reference evidence="3" key="1">
    <citation type="submission" date="2021-02" db="EMBL/GenBank/DDBJ databases">
        <authorList>
            <person name="Bekaert M."/>
        </authorList>
    </citation>
    <scope>NUCLEOTIDE SEQUENCE</scope>
    <source>
        <strain evidence="3">IoA-00</strain>
    </source>
</reference>
<feature type="signal peptide" evidence="2">
    <location>
        <begin position="1"/>
        <end position="23"/>
    </location>
</feature>
<keyword evidence="4" id="KW-1185">Reference proteome</keyword>
<feature type="region of interest" description="Disordered" evidence="1">
    <location>
        <begin position="116"/>
        <end position="142"/>
    </location>
</feature>
<protein>
    <submittedName>
        <fullName evidence="3">(salmon louse) hypothetical protein</fullName>
    </submittedName>
</protein>
<keyword evidence="2" id="KW-0732">Signal</keyword>
<dbReference type="EMBL" id="HG994589">
    <property type="protein sequence ID" value="CAF2789910.1"/>
    <property type="molecule type" value="Genomic_DNA"/>
</dbReference>